<dbReference type="Proteomes" id="UP000002051">
    <property type="component" value="Chromosome 2"/>
</dbReference>
<dbReference type="Pfam" id="PF00249">
    <property type="entry name" value="Myb_DNA-binding"/>
    <property type="match status" value="1"/>
</dbReference>
<evidence type="ECO:0000256" key="6">
    <source>
        <dbReference type="ARBA" id="ARBA00023015"/>
    </source>
</evidence>
<evidence type="ECO:0000256" key="5">
    <source>
        <dbReference type="ARBA" id="ARBA00023012"/>
    </source>
</evidence>
<proteinExistence type="inferred from homology"/>
<dbReference type="SUPFAM" id="SSF46689">
    <property type="entry name" value="Homeodomain-like"/>
    <property type="match status" value="1"/>
</dbReference>
<protein>
    <recommendedName>
        <fullName evidence="11">Two-component response regulator</fullName>
    </recommendedName>
</protein>
<comment type="subcellular location">
    <subcellularLocation>
        <location evidence="1 11">Nucleus</location>
    </subcellularLocation>
</comment>
<dbReference type="InterPro" id="IPR001005">
    <property type="entry name" value="SANT/Myb"/>
</dbReference>
<keyword evidence="3 12" id="KW-0597">Phosphoprotein</keyword>
<dbReference type="KEGG" id="mtr:25488302"/>
<keyword evidence="9 11" id="KW-0804">Transcription</keyword>
<evidence type="ECO:0000256" key="11">
    <source>
        <dbReference type="PIRNR" id="PIRNR036392"/>
    </source>
</evidence>
<dbReference type="PANTHER" id="PTHR43874:SF205">
    <property type="entry name" value="TWO-COMPONENT RESPONSE REGULATOR ORR23"/>
    <property type="match status" value="1"/>
</dbReference>
<dbReference type="GO" id="GO:0000160">
    <property type="term" value="P:phosphorelay signal transduction system"/>
    <property type="evidence" value="ECO:0007669"/>
    <property type="project" value="UniProtKB-KW"/>
</dbReference>
<comment type="function">
    <text evidence="11">Transcriptional activator that binds specific DNA sequence.</text>
</comment>
<keyword evidence="8 11" id="KW-0010">Activator</keyword>
<dbReference type="InterPro" id="IPR006447">
    <property type="entry name" value="Myb_dom_plants"/>
</dbReference>
<dbReference type="SUPFAM" id="SSF52172">
    <property type="entry name" value="CheY-like"/>
    <property type="match status" value="1"/>
</dbReference>
<dbReference type="InterPro" id="IPR017053">
    <property type="entry name" value="Response_reg_B-typ_pln"/>
</dbReference>
<accession>A0A072V957</accession>
<dbReference type="PIRSF" id="PIRSF036392">
    <property type="entry name" value="RR_ARR_type-B"/>
    <property type="match status" value="1"/>
</dbReference>
<dbReference type="EnsemblPlants" id="KEH37858">
    <property type="protein sequence ID" value="KEH37858"/>
    <property type="gene ID" value="MTR_2g450070"/>
</dbReference>
<feature type="compositionally biased region" description="Polar residues" evidence="13">
    <location>
        <begin position="161"/>
        <end position="174"/>
    </location>
</feature>
<feature type="domain" description="HTH myb-type" evidence="15">
    <location>
        <begin position="210"/>
        <end position="269"/>
    </location>
</feature>
<dbReference type="Gramene" id="rna9925">
    <property type="protein sequence ID" value="RHN74001.1"/>
    <property type="gene ID" value="gene9925"/>
</dbReference>
<dbReference type="InterPro" id="IPR017930">
    <property type="entry name" value="Myb_dom"/>
</dbReference>
<sequence length="688" mass="75518">MAVVENQSRDEDGVIDRFPVGMRVLAVDDNPTCLKVLAKLLSECKYHVTTATNGFDGLKMLRENRKNFDLVISDVAMPDMDGFKLLELVGLEMDLPVIMLSGYSDTSMVFKGVTHGACDYLVKPVRLEELRNIWQHVVRKKKTYSKDVNKASNEDKVPNISGGSNQNILENSVDQNKRLGKRRKEQDEEEKEEEDEESGDGDEDEDDPSSQKKPRVVWSPELHKKFVGAVNLLGADRAVPKKILELMNIEGITRENVASHLQKYRLYLKKATPHDTNMVAGLGGGNDSYLRMRGIDGYADFCTSTRSGRIGSTTLPSYAPSGVFGRLNSPAGLNMRGINSSILIQPVQSHNTNSSWIPANQSSSLLHGVPTELNQSKLNNSAAGISQLNQIDSTGFAAASDFHDSRAINSSNQVSNHHLLLQGNSQQTHNAGSFRNQSSVGSASLGNKNITIGGSSNLLDYNRCSENWQSQAQLPKFPASSLPVCKSFNNDQLPLTSVTAYNQSPLIANSSVDFSSGNTITVALEEARNVPRCQEDGLIGNFIQPSSYAPRQSWAENKPDYSQNTGRPFNPVNSQVCSSRALTNSASHNINQSKTVCSNRVDTSFVDQVYGASTSVARYPEAEKFSSDVQVNSNDAYKLEKMRSQVGYVEGFGTLEDIMGAIVKREQIEMTLMDGEMCYDSYPVGSCI</sequence>
<evidence type="ECO:0000259" key="14">
    <source>
        <dbReference type="PROSITE" id="PS50110"/>
    </source>
</evidence>
<dbReference type="GO" id="GO:0003700">
    <property type="term" value="F:DNA-binding transcription factor activity"/>
    <property type="evidence" value="ECO:0007669"/>
    <property type="project" value="UniProtKB-UniRule"/>
</dbReference>
<evidence type="ECO:0000256" key="8">
    <source>
        <dbReference type="ARBA" id="ARBA00023159"/>
    </source>
</evidence>
<reference evidence="18" key="3">
    <citation type="submission" date="2015-04" db="UniProtKB">
        <authorList>
            <consortium name="EnsemblPlants"/>
        </authorList>
    </citation>
    <scope>IDENTIFICATION</scope>
    <source>
        <strain evidence="18">cv. Jemalong A17</strain>
    </source>
</reference>
<dbReference type="STRING" id="3880.A0A072V957"/>
<name>A0A072V957_MEDTR</name>
<reference evidence="16 19" key="1">
    <citation type="journal article" date="2011" name="Nature">
        <title>The Medicago genome provides insight into the evolution of rhizobial symbioses.</title>
        <authorList>
            <person name="Young N.D."/>
            <person name="Debelle F."/>
            <person name="Oldroyd G.E."/>
            <person name="Geurts R."/>
            <person name="Cannon S.B."/>
            <person name="Udvardi M.K."/>
            <person name="Benedito V.A."/>
            <person name="Mayer K.F."/>
            <person name="Gouzy J."/>
            <person name="Schoof H."/>
            <person name="Van de Peer Y."/>
            <person name="Proost S."/>
            <person name="Cook D.R."/>
            <person name="Meyers B.C."/>
            <person name="Spannagl M."/>
            <person name="Cheung F."/>
            <person name="De Mita S."/>
            <person name="Krishnakumar V."/>
            <person name="Gundlach H."/>
            <person name="Zhou S."/>
            <person name="Mudge J."/>
            <person name="Bharti A.K."/>
            <person name="Murray J.D."/>
            <person name="Naoumkina M.A."/>
            <person name="Rosen B."/>
            <person name="Silverstein K.A."/>
            <person name="Tang H."/>
            <person name="Rombauts S."/>
            <person name="Zhao P.X."/>
            <person name="Zhou P."/>
            <person name="Barbe V."/>
            <person name="Bardou P."/>
            <person name="Bechner M."/>
            <person name="Bellec A."/>
            <person name="Berger A."/>
            <person name="Berges H."/>
            <person name="Bidwell S."/>
            <person name="Bisseling T."/>
            <person name="Choisne N."/>
            <person name="Couloux A."/>
            <person name="Denny R."/>
            <person name="Deshpande S."/>
            <person name="Dai X."/>
            <person name="Doyle J.J."/>
            <person name="Dudez A.M."/>
            <person name="Farmer A.D."/>
            <person name="Fouteau S."/>
            <person name="Franken C."/>
            <person name="Gibelin C."/>
            <person name="Gish J."/>
            <person name="Goldstein S."/>
            <person name="Gonzalez A.J."/>
            <person name="Green P.J."/>
            <person name="Hallab A."/>
            <person name="Hartog M."/>
            <person name="Hua A."/>
            <person name="Humphray S.J."/>
            <person name="Jeong D.H."/>
            <person name="Jing Y."/>
            <person name="Jocker A."/>
            <person name="Kenton S.M."/>
            <person name="Kim D.J."/>
            <person name="Klee K."/>
            <person name="Lai H."/>
            <person name="Lang C."/>
            <person name="Lin S."/>
            <person name="Macmil S.L."/>
            <person name="Magdelenat G."/>
            <person name="Matthews L."/>
            <person name="McCorrison J."/>
            <person name="Monaghan E.L."/>
            <person name="Mun J.H."/>
            <person name="Najar F.Z."/>
            <person name="Nicholson C."/>
            <person name="Noirot C."/>
            <person name="O'Bleness M."/>
            <person name="Paule C.R."/>
            <person name="Poulain J."/>
            <person name="Prion F."/>
            <person name="Qin B."/>
            <person name="Qu C."/>
            <person name="Retzel E.F."/>
            <person name="Riddle C."/>
            <person name="Sallet E."/>
            <person name="Samain S."/>
            <person name="Samson N."/>
            <person name="Sanders I."/>
            <person name="Saurat O."/>
            <person name="Scarpelli C."/>
            <person name="Schiex T."/>
            <person name="Segurens B."/>
            <person name="Severin A.J."/>
            <person name="Sherrier D.J."/>
            <person name="Shi R."/>
            <person name="Sims S."/>
            <person name="Singer S.R."/>
            <person name="Sinharoy S."/>
            <person name="Sterck L."/>
            <person name="Viollet A."/>
            <person name="Wang B.B."/>
            <person name="Wang K."/>
            <person name="Wang M."/>
            <person name="Wang X."/>
            <person name="Warfsmann J."/>
            <person name="Weissenbach J."/>
            <person name="White D.D."/>
            <person name="White J.D."/>
            <person name="Wiley G.B."/>
            <person name="Wincker P."/>
            <person name="Xing Y."/>
            <person name="Yang L."/>
            <person name="Yao Z."/>
            <person name="Ying F."/>
            <person name="Zhai J."/>
            <person name="Zhou L."/>
            <person name="Zuber A."/>
            <person name="Denarie J."/>
            <person name="Dixon R.A."/>
            <person name="May G.D."/>
            <person name="Schwartz D.C."/>
            <person name="Rogers J."/>
            <person name="Quetier F."/>
            <person name="Town C.D."/>
            <person name="Roe B.A."/>
        </authorList>
    </citation>
    <scope>NUCLEOTIDE SEQUENCE [LARGE SCALE GENOMIC DNA]</scope>
    <source>
        <strain evidence="16">A17</strain>
        <strain evidence="18 19">cv. Jemalong A17</strain>
    </source>
</reference>
<keyword evidence="7 11" id="KW-0238">DNA-binding</keyword>
<dbReference type="OrthoDB" id="60033at2759"/>
<feature type="domain" description="Response regulatory" evidence="14">
    <location>
        <begin position="23"/>
        <end position="138"/>
    </location>
</feature>
<dbReference type="NCBIfam" id="TIGR01557">
    <property type="entry name" value="myb_SHAQKYF"/>
    <property type="match status" value="1"/>
</dbReference>
<evidence type="ECO:0000256" key="3">
    <source>
        <dbReference type="ARBA" id="ARBA00022553"/>
    </source>
</evidence>
<evidence type="ECO:0000256" key="1">
    <source>
        <dbReference type="ARBA" id="ARBA00004123"/>
    </source>
</evidence>
<dbReference type="EMBL" id="PSQE01000002">
    <property type="protein sequence ID" value="RHN74001.1"/>
    <property type="molecule type" value="Genomic_DNA"/>
</dbReference>
<dbReference type="InterPro" id="IPR001789">
    <property type="entry name" value="Sig_transdc_resp-reg_receiver"/>
</dbReference>
<dbReference type="Proteomes" id="UP000265566">
    <property type="component" value="Chromosome 2"/>
</dbReference>
<gene>
    <name evidence="18" type="primary">25488302</name>
    <name evidence="16" type="ordered locus">MTR_2g450070</name>
    <name evidence="17" type="ORF">MtrunA17_Chr2g0304841</name>
</gene>
<dbReference type="GO" id="GO:0005634">
    <property type="term" value="C:nucleus"/>
    <property type="evidence" value="ECO:0007669"/>
    <property type="project" value="UniProtKB-SubCell"/>
</dbReference>
<evidence type="ECO:0000313" key="19">
    <source>
        <dbReference type="Proteomes" id="UP000002051"/>
    </source>
</evidence>
<reference evidence="16 19" key="2">
    <citation type="journal article" date="2014" name="BMC Genomics">
        <title>An improved genome release (version Mt4.0) for the model legume Medicago truncatula.</title>
        <authorList>
            <person name="Tang H."/>
            <person name="Krishnakumar V."/>
            <person name="Bidwell S."/>
            <person name="Rosen B."/>
            <person name="Chan A."/>
            <person name="Zhou S."/>
            <person name="Gentzbittel L."/>
            <person name="Childs K.L."/>
            <person name="Yandell M."/>
            <person name="Gundlach H."/>
            <person name="Mayer K.F."/>
            <person name="Schwartz D.C."/>
            <person name="Town C.D."/>
        </authorList>
    </citation>
    <scope>GENOME REANNOTATION</scope>
    <source>
        <strain evidence="16">A17</strain>
        <strain evidence="18 19">cv. Jemalong A17</strain>
    </source>
</reference>
<evidence type="ECO:0000256" key="13">
    <source>
        <dbReference type="SAM" id="MobiDB-lite"/>
    </source>
</evidence>
<dbReference type="FunFam" id="1.10.10.60:FF:000007">
    <property type="entry name" value="Two-component response regulator"/>
    <property type="match status" value="1"/>
</dbReference>
<dbReference type="InterPro" id="IPR011006">
    <property type="entry name" value="CheY-like_superfamily"/>
</dbReference>
<dbReference type="Gene3D" id="3.40.50.2300">
    <property type="match status" value="1"/>
</dbReference>
<dbReference type="GO" id="GO:0003677">
    <property type="term" value="F:DNA binding"/>
    <property type="evidence" value="ECO:0007669"/>
    <property type="project" value="UniProtKB-KW"/>
</dbReference>
<feature type="region of interest" description="Disordered" evidence="13">
    <location>
        <begin position="149"/>
        <end position="217"/>
    </location>
</feature>
<reference evidence="20" key="4">
    <citation type="journal article" date="2018" name="Nat. Plants">
        <title>Whole-genome landscape of Medicago truncatula symbiotic genes.</title>
        <authorList>
            <person name="Pecrix Y."/>
            <person name="Staton S.E."/>
            <person name="Sallet E."/>
            <person name="Lelandais-Briere C."/>
            <person name="Moreau S."/>
            <person name="Carrere S."/>
            <person name="Blein T."/>
            <person name="Jardinaud M.F."/>
            <person name="Latrasse D."/>
            <person name="Zouine M."/>
            <person name="Zahm M."/>
            <person name="Kreplak J."/>
            <person name="Mayjonade B."/>
            <person name="Satge C."/>
            <person name="Perez M."/>
            <person name="Cauet S."/>
            <person name="Marande W."/>
            <person name="Chantry-Darmon C."/>
            <person name="Lopez-Roques C."/>
            <person name="Bouchez O."/>
            <person name="Berard A."/>
            <person name="Debelle F."/>
            <person name="Munos S."/>
            <person name="Bendahmane A."/>
            <person name="Berges H."/>
            <person name="Niebel A."/>
            <person name="Buitink J."/>
            <person name="Frugier F."/>
            <person name="Benhamed M."/>
            <person name="Crespi M."/>
            <person name="Gouzy J."/>
            <person name="Gamas P."/>
        </authorList>
    </citation>
    <scope>NUCLEOTIDE SEQUENCE [LARGE SCALE GENOMIC DNA]</scope>
    <source>
        <strain evidence="20">cv. Jemalong A17</strain>
    </source>
</reference>
<dbReference type="PANTHER" id="PTHR43874">
    <property type="entry name" value="TWO-COMPONENT RESPONSE REGULATOR"/>
    <property type="match status" value="1"/>
</dbReference>
<keyword evidence="10 11" id="KW-0539">Nucleus</keyword>
<dbReference type="SMART" id="SM00448">
    <property type="entry name" value="REC"/>
    <property type="match status" value="1"/>
</dbReference>
<keyword evidence="6 11" id="KW-0805">Transcription regulation</keyword>
<dbReference type="Gene3D" id="1.10.10.60">
    <property type="entry name" value="Homeodomain-like"/>
    <property type="match status" value="1"/>
</dbReference>
<dbReference type="AlphaFoldDB" id="A0A072V957"/>
<dbReference type="CDD" id="cd17584">
    <property type="entry name" value="REC_typeB_ARR-like"/>
    <property type="match status" value="1"/>
</dbReference>
<dbReference type="InterPro" id="IPR009057">
    <property type="entry name" value="Homeodomain-like_sf"/>
</dbReference>
<evidence type="ECO:0000259" key="15">
    <source>
        <dbReference type="PROSITE" id="PS51294"/>
    </source>
</evidence>
<dbReference type="Pfam" id="PF00072">
    <property type="entry name" value="Response_reg"/>
    <property type="match status" value="1"/>
</dbReference>
<evidence type="ECO:0000313" key="17">
    <source>
        <dbReference type="EMBL" id="RHN74001.1"/>
    </source>
</evidence>
<dbReference type="SMR" id="A0A072V957"/>
<evidence type="ECO:0000313" key="16">
    <source>
        <dbReference type="EMBL" id="KEH37858.1"/>
    </source>
</evidence>
<comment type="similarity">
    <text evidence="2">Belongs to the ARR family. Type-B subfamily.</text>
</comment>
<organism evidence="16 19">
    <name type="scientific">Medicago truncatula</name>
    <name type="common">Barrel medic</name>
    <name type="synonym">Medicago tribuloides</name>
    <dbReference type="NCBI Taxonomy" id="3880"/>
    <lineage>
        <taxon>Eukaryota</taxon>
        <taxon>Viridiplantae</taxon>
        <taxon>Streptophyta</taxon>
        <taxon>Embryophyta</taxon>
        <taxon>Tracheophyta</taxon>
        <taxon>Spermatophyta</taxon>
        <taxon>Magnoliopsida</taxon>
        <taxon>eudicotyledons</taxon>
        <taxon>Gunneridae</taxon>
        <taxon>Pentapetalae</taxon>
        <taxon>rosids</taxon>
        <taxon>fabids</taxon>
        <taxon>Fabales</taxon>
        <taxon>Fabaceae</taxon>
        <taxon>Papilionoideae</taxon>
        <taxon>50 kb inversion clade</taxon>
        <taxon>NPAAA clade</taxon>
        <taxon>Hologalegina</taxon>
        <taxon>IRL clade</taxon>
        <taxon>Trifolieae</taxon>
        <taxon>Medicago</taxon>
    </lineage>
</organism>
<evidence type="ECO:0000313" key="20">
    <source>
        <dbReference type="Proteomes" id="UP000265566"/>
    </source>
</evidence>
<evidence type="ECO:0000313" key="18">
    <source>
        <dbReference type="EnsemblPlants" id="KEH37858"/>
    </source>
</evidence>
<evidence type="ECO:0000256" key="12">
    <source>
        <dbReference type="PROSITE-ProRule" id="PRU00169"/>
    </source>
</evidence>
<feature type="compositionally biased region" description="Acidic residues" evidence="13">
    <location>
        <begin position="187"/>
        <end position="208"/>
    </location>
</feature>
<evidence type="ECO:0000256" key="9">
    <source>
        <dbReference type="ARBA" id="ARBA00023163"/>
    </source>
</evidence>
<evidence type="ECO:0000256" key="2">
    <source>
        <dbReference type="ARBA" id="ARBA00006015"/>
    </source>
</evidence>
<keyword evidence="5 11" id="KW-0902">Two-component regulatory system</keyword>
<feature type="modified residue" description="4-aspartylphosphate" evidence="12">
    <location>
        <position position="74"/>
    </location>
</feature>
<keyword evidence="19" id="KW-1185">Reference proteome</keyword>
<evidence type="ECO:0000256" key="4">
    <source>
        <dbReference type="ARBA" id="ARBA00022864"/>
    </source>
</evidence>
<evidence type="ECO:0000256" key="10">
    <source>
        <dbReference type="ARBA" id="ARBA00023242"/>
    </source>
</evidence>
<evidence type="ECO:0000256" key="7">
    <source>
        <dbReference type="ARBA" id="ARBA00023125"/>
    </source>
</evidence>
<dbReference type="PROSITE" id="PS51294">
    <property type="entry name" value="HTH_MYB"/>
    <property type="match status" value="1"/>
</dbReference>
<keyword evidence="4" id="KW-0932">Cytokinin signaling pathway</keyword>
<dbReference type="GO" id="GO:0009736">
    <property type="term" value="P:cytokinin-activated signaling pathway"/>
    <property type="evidence" value="ECO:0007669"/>
    <property type="project" value="UniProtKB-KW"/>
</dbReference>
<reference evidence="17" key="5">
    <citation type="journal article" date="2018" name="Nat. Plants">
        <title>Whole-genome landscape of Medicago truncatula symbiotic genes.</title>
        <authorList>
            <person name="Pecrix Y."/>
            <person name="Gamas P."/>
            <person name="Carrere S."/>
        </authorList>
    </citation>
    <scope>NUCLEOTIDE SEQUENCE</scope>
    <source>
        <tissue evidence="17">Leaves</tissue>
    </source>
</reference>
<dbReference type="EMBL" id="CM001218">
    <property type="protein sequence ID" value="KEH37858.1"/>
    <property type="molecule type" value="Genomic_DNA"/>
</dbReference>
<dbReference type="InterPro" id="IPR045279">
    <property type="entry name" value="ARR-like"/>
</dbReference>
<dbReference type="PROSITE" id="PS50110">
    <property type="entry name" value="RESPONSE_REGULATORY"/>
    <property type="match status" value="1"/>
</dbReference>